<keyword evidence="2" id="KW-1185">Reference proteome</keyword>
<gene>
    <name evidence="1" type="ORF">BpHYR1_006220</name>
</gene>
<evidence type="ECO:0000313" key="1">
    <source>
        <dbReference type="EMBL" id="RNA31986.1"/>
    </source>
</evidence>
<accession>A0A3M7S870</accession>
<organism evidence="1 2">
    <name type="scientific">Brachionus plicatilis</name>
    <name type="common">Marine rotifer</name>
    <name type="synonym">Brachionus muelleri</name>
    <dbReference type="NCBI Taxonomy" id="10195"/>
    <lineage>
        <taxon>Eukaryota</taxon>
        <taxon>Metazoa</taxon>
        <taxon>Spiralia</taxon>
        <taxon>Gnathifera</taxon>
        <taxon>Rotifera</taxon>
        <taxon>Eurotatoria</taxon>
        <taxon>Monogononta</taxon>
        <taxon>Pseudotrocha</taxon>
        <taxon>Ploima</taxon>
        <taxon>Brachionidae</taxon>
        <taxon>Brachionus</taxon>
    </lineage>
</organism>
<proteinExistence type="predicted"/>
<protein>
    <submittedName>
        <fullName evidence="1">Uncharacterized protein</fullName>
    </submittedName>
</protein>
<dbReference type="EMBL" id="REGN01001872">
    <property type="protein sequence ID" value="RNA31986.1"/>
    <property type="molecule type" value="Genomic_DNA"/>
</dbReference>
<name>A0A3M7S870_BRAPC</name>
<dbReference type="AlphaFoldDB" id="A0A3M7S870"/>
<sequence>MMVRNDPPIYSQNNNIPIVVGTQQGHTVQLKVLTCFFKIFVTSQSPDLHLTCGFYTTLVKCLNLIFKILLNFDISNKSNIKANRKYRLSKWVYSVEIDKKQPGITALVKKKAADSKQ</sequence>
<comment type="caution">
    <text evidence="1">The sequence shown here is derived from an EMBL/GenBank/DDBJ whole genome shotgun (WGS) entry which is preliminary data.</text>
</comment>
<evidence type="ECO:0000313" key="2">
    <source>
        <dbReference type="Proteomes" id="UP000276133"/>
    </source>
</evidence>
<dbReference type="Proteomes" id="UP000276133">
    <property type="component" value="Unassembled WGS sequence"/>
</dbReference>
<reference evidence="1 2" key="1">
    <citation type="journal article" date="2018" name="Sci. Rep.">
        <title>Genomic signatures of local adaptation to the degree of environmental predictability in rotifers.</title>
        <authorList>
            <person name="Franch-Gras L."/>
            <person name="Hahn C."/>
            <person name="Garcia-Roger E.M."/>
            <person name="Carmona M.J."/>
            <person name="Serra M."/>
            <person name="Gomez A."/>
        </authorList>
    </citation>
    <scope>NUCLEOTIDE SEQUENCE [LARGE SCALE GENOMIC DNA]</scope>
    <source>
        <strain evidence="1">HYR1</strain>
    </source>
</reference>